<reference evidence="1" key="1">
    <citation type="submission" date="2023-04" db="EMBL/GenBank/DDBJ databases">
        <title>Draft Genome sequencing of Naganishia species isolated from polar environments using Oxford Nanopore Technology.</title>
        <authorList>
            <person name="Leo P."/>
            <person name="Venkateswaran K."/>
        </authorList>
    </citation>
    <scope>NUCLEOTIDE SEQUENCE</scope>
    <source>
        <strain evidence="1">MNA-CCFEE 5423</strain>
    </source>
</reference>
<accession>A0ACC2V021</accession>
<proteinExistence type="predicted"/>
<sequence>MGSCMSSGGQGDEAEQRRSRELDKLIKEDERKAANHIKLLLLGAGASGKSTVLKQMRLIHDVTFMPEEIEYYRQLVFENITQGMKLIIDAMDEWEMSVLSSNRKFIALVDDAPEIRQGQSFPLEYREPLELLWRDPGVQLAYSRGNEYALPESLPYFYSQLNRLWTSDFKPSHQDILRIRVKTTGISETKFTEGDLTYSLFDVGGQRSERRKWVSCFENVTAVLFLVALSGYNSSLVEDKDSNQMHEALMLFDSICNSQWFVKTSMILFLNKDDVFREQLENPNSQIADYFHDYEGPSGPAGYEAGREYFRRKFVGLNRSVSKEVYTHFTNATDTAMLKVVMAAVQGTFRSGCARGDQGLILCARFIRFSSGRLRDLAIF</sequence>
<comment type="caution">
    <text evidence="1">The sequence shown here is derived from an EMBL/GenBank/DDBJ whole genome shotgun (WGS) entry which is preliminary data.</text>
</comment>
<gene>
    <name evidence="1" type="ORF">QFC21_006862</name>
</gene>
<name>A0ACC2V021_9TREE</name>
<evidence type="ECO:0000313" key="2">
    <source>
        <dbReference type="Proteomes" id="UP001227268"/>
    </source>
</evidence>
<organism evidence="1 2">
    <name type="scientific">Naganishia friedmannii</name>
    <dbReference type="NCBI Taxonomy" id="89922"/>
    <lineage>
        <taxon>Eukaryota</taxon>
        <taxon>Fungi</taxon>
        <taxon>Dikarya</taxon>
        <taxon>Basidiomycota</taxon>
        <taxon>Agaricomycotina</taxon>
        <taxon>Tremellomycetes</taxon>
        <taxon>Filobasidiales</taxon>
        <taxon>Filobasidiaceae</taxon>
        <taxon>Naganishia</taxon>
    </lineage>
</organism>
<dbReference type="EMBL" id="JASBWT010000039">
    <property type="protein sequence ID" value="KAJ9092361.1"/>
    <property type="molecule type" value="Genomic_DNA"/>
</dbReference>
<dbReference type="Proteomes" id="UP001227268">
    <property type="component" value="Unassembled WGS sequence"/>
</dbReference>
<keyword evidence="2" id="KW-1185">Reference proteome</keyword>
<protein>
    <submittedName>
        <fullName evidence="1">Uncharacterized protein</fullName>
    </submittedName>
</protein>
<evidence type="ECO:0000313" key="1">
    <source>
        <dbReference type="EMBL" id="KAJ9092361.1"/>
    </source>
</evidence>